<comment type="caution">
    <text evidence="2">The sequence shown here is derived from an EMBL/GenBank/DDBJ whole genome shotgun (WGS) entry which is preliminary data.</text>
</comment>
<reference evidence="3" key="1">
    <citation type="journal article" date="2019" name="Int. J. Syst. Evol. Microbiol.">
        <title>The Global Catalogue of Microorganisms (GCM) 10K type strain sequencing project: providing services to taxonomists for standard genome sequencing and annotation.</title>
        <authorList>
            <consortium name="The Broad Institute Genomics Platform"/>
            <consortium name="The Broad Institute Genome Sequencing Center for Infectious Disease"/>
            <person name="Wu L."/>
            <person name="Ma J."/>
        </authorList>
    </citation>
    <scope>NUCLEOTIDE SEQUENCE [LARGE SCALE GENOMIC DNA]</scope>
    <source>
        <strain evidence="3">CGMCC 1.7656</strain>
    </source>
</reference>
<dbReference type="Gene3D" id="2.60.40.10">
    <property type="entry name" value="Immunoglobulins"/>
    <property type="match status" value="1"/>
</dbReference>
<name>A0ABQ2NJR1_9FLAO</name>
<dbReference type="InterPro" id="IPR013783">
    <property type="entry name" value="Ig-like_fold"/>
</dbReference>
<organism evidence="2 3">
    <name type="scientific">Cloacibacterium rupense</name>
    <dbReference type="NCBI Taxonomy" id="517423"/>
    <lineage>
        <taxon>Bacteria</taxon>
        <taxon>Pseudomonadati</taxon>
        <taxon>Bacteroidota</taxon>
        <taxon>Flavobacteriia</taxon>
        <taxon>Flavobacteriales</taxon>
        <taxon>Weeksellaceae</taxon>
    </lineage>
</organism>
<dbReference type="InterPro" id="IPR035986">
    <property type="entry name" value="PKD_dom_sf"/>
</dbReference>
<dbReference type="RefSeq" id="WP_188617131.1">
    <property type="nucleotide sequence ID" value="NZ_BMLV01000002.1"/>
</dbReference>
<dbReference type="Proteomes" id="UP000620064">
    <property type="component" value="Unassembled WGS sequence"/>
</dbReference>
<proteinExistence type="predicted"/>
<dbReference type="Gene3D" id="2.60.120.260">
    <property type="entry name" value="Galactose-binding domain-like"/>
    <property type="match status" value="1"/>
</dbReference>
<dbReference type="EMBL" id="BMLV01000002">
    <property type="protein sequence ID" value="GGP03383.1"/>
    <property type="molecule type" value="Genomic_DNA"/>
</dbReference>
<evidence type="ECO:0000313" key="3">
    <source>
        <dbReference type="Proteomes" id="UP000620064"/>
    </source>
</evidence>
<evidence type="ECO:0000313" key="2">
    <source>
        <dbReference type="EMBL" id="GGP03383.1"/>
    </source>
</evidence>
<accession>A0ABQ2NJR1</accession>
<evidence type="ECO:0000256" key="1">
    <source>
        <dbReference type="SAM" id="SignalP"/>
    </source>
</evidence>
<sequence>MKNIKLILGLFSAMFILNSCEIDGLNSDTSYINTASSTNSNKIFDISTDNSGTVKITPVGEGASKFLVAYGHGTGINASALVLPGQSTTHKYPEGSYTVTITTYDVAGKETVNTYPLKVTYTAPTELKVTPELSGYKINLGLSSKNAMGGFLVYFGDKTNEVGTPVAGTANSSGEVTATVSHTYATSGNFTVKVVALSGGAAQATTSQVVKVFDPFTLPITYDNEFQNYSLGGVFGGVDAAIVDNPFSGGLNTSAKVWKFTKGAGAESWAGTWTPMSSPNSVPINIDKGTKFKMLVYATEAGKALHFQLEQPSTGGGNRAVDVNIPVANQWVELTFDFASLNIPAGTTFGQYVFQYNLAEKGTGEIIYIDNISQSN</sequence>
<protein>
    <recommendedName>
        <fullName evidence="4">PKD domain-containing protein</fullName>
    </recommendedName>
</protein>
<evidence type="ECO:0008006" key="4">
    <source>
        <dbReference type="Google" id="ProtNLM"/>
    </source>
</evidence>
<dbReference type="SUPFAM" id="SSF49299">
    <property type="entry name" value="PKD domain"/>
    <property type="match status" value="1"/>
</dbReference>
<feature type="chain" id="PRO_5046219466" description="PKD domain-containing protein" evidence="1">
    <location>
        <begin position="22"/>
        <end position="376"/>
    </location>
</feature>
<gene>
    <name evidence="2" type="ORF">GCM10010992_11560</name>
</gene>
<feature type="signal peptide" evidence="1">
    <location>
        <begin position="1"/>
        <end position="21"/>
    </location>
</feature>
<keyword evidence="3" id="KW-1185">Reference proteome</keyword>
<keyword evidence="1" id="KW-0732">Signal</keyword>